<evidence type="ECO:0000313" key="9">
    <source>
        <dbReference type="EMBL" id="CAG5087828.1"/>
    </source>
</evidence>
<evidence type="ECO:0000313" key="10">
    <source>
        <dbReference type="Proteomes" id="UP001158576"/>
    </source>
</evidence>
<dbReference type="Pfam" id="PF13857">
    <property type="entry name" value="Ank_5"/>
    <property type="match status" value="1"/>
</dbReference>
<protein>
    <submittedName>
        <fullName evidence="9">Oidioi.mRNA.OKI2018_I69.PAR.g11643.t1.cds</fullName>
    </submittedName>
</protein>
<dbReference type="InterPro" id="IPR002110">
    <property type="entry name" value="Ankyrin_rpt"/>
</dbReference>
<reference evidence="9 10" key="1">
    <citation type="submission" date="2021-04" db="EMBL/GenBank/DDBJ databases">
        <authorList>
            <person name="Bliznina A."/>
        </authorList>
    </citation>
    <scope>NUCLEOTIDE SEQUENCE [LARGE SCALE GENOMIC DNA]</scope>
</reference>
<dbReference type="PANTHER" id="PTHR24201:SF15">
    <property type="entry name" value="ANKYRIN REPEAT DOMAIN-CONTAINING PROTEIN 66"/>
    <property type="match status" value="1"/>
</dbReference>
<accession>A0ABN7RX27</accession>
<evidence type="ECO:0000256" key="5">
    <source>
        <dbReference type="ARBA" id="ARBA00023043"/>
    </source>
</evidence>
<feature type="repeat" description="ANK" evidence="6">
    <location>
        <begin position="147"/>
        <end position="179"/>
    </location>
</feature>
<dbReference type="PROSITE" id="PS01360">
    <property type="entry name" value="ZF_MYND_1"/>
    <property type="match status" value="1"/>
</dbReference>
<dbReference type="Gene3D" id="6.10.140.2220">
    <property type="match status" value="1"/>
</dbReference>
<keyword evidence="4" id="KW-0862">Zinc</keyword>
<sequence>MSHGVNFEPELQLHKFISADDHEELLKKALLSGEYDINDTDSHGFSSLHWAGLVLICSSARCCDVTVKENSRKTSDHMTFLFFFRKENVVELLTQLNADPTIRDSVHGLTPLDYAIGQYANPQIARIIVGSYATDKIFEILRSTDEKLNTPLHIAAKFGVYPCLLLLIQRGALASVQNKDGKLPIDLCPEGVDHRILAQLERAAMKEDLSRCWQCAKLSHHGTKRCSRCHYARYCDRNCQVLHWKTHQKNCEPVVLAKSDGHIVSQMFENSEKRIEDHLDEVIYCEALMKNGNIKDISVGTIGDINQSSKELYRELSDGKHGLTKAEFTVEVQIPHNMERGPLLVTDVKRRIIAFVSPKERGYDLLCNKIEKHCARGKQFAFFTSEFDSAFPGTLKVFASTCASSYR</sequence>
<dbReference type="Pfam" id="PF01753">
    <property type="entry name" value="zf-MYND"/>
    <property type="match status" value="1"/>
</dbReference>
<dbReference type="EMBL" id="OU015568">
    <property type="protein sequence ID" value="CAG5087828.1"/>
    <property type="molecule type" value="Genomic_DNA"/>
</dbReference>
<evidence type="ECO:0000256" key="1">
    <source>
        <dbReference type="ARBA" id="ARBA00022723"/>
    </source>
</evidence>
<dbReference type="SMART" id="SM00248">
    <property type="entry name" value="ANK"/>
    <property type="match status" value="2"/>
</dbReference>
<dbReference type="PROSITE" id="PS50865">
    <property type="entry name" value="ZF_MYND_2"/>
    <property type="match status" value="1"/>
</dbReference>
<dbReference type="SUPFAM" id="SSF144232">
    <property type="entry name" value="HIT/MYND zinc finger-like"/>
    <property type="match status" value="1"/>
</dbReference>
<organism evidence="9 10">
    <name type="scientific">Oikopleura dioica</name>
    <name type="common">Tunicate</name>
    <dbReference type="NCBI Taxonomy" id="34765"/>
    <lineage>
        <taxon>Eukaryota</taxon>
        <taxon>Metazoa</taxon>
        <taxon>Chordata</taxon>
        <taxon>Tunicata</taxon>
        <taxon>Appendicularia</taxon>
        <taxon>Copelata</taxon>
        <taxon>Oikopleuridae</taxon>
        <taxon>Oikopleura</taxon>
    </lineage>
</organism>
<evidence type="ECO:0000256" key="7">
    <source>
        <dbReference type="PROSITE-ProRule" id="PRU00134"/>
    </source>
</evidence>
<evidence type="ECO:0000256" key="6">
    <source>
        <dbReference type="PROSITE-ProRule" id="PRU00023"/>
    </source>
</evidence>
<name>A0ABN7RX27_OIKDI</name>
<keyword evidence="3 7" id="KW-0863">Zinc-finger</keyword>
<feature type="domain" description="MYND-type" evidence="8">
    <location>
        <begin position="212"/>
        <end position="251"/>
    </location>
</feature>
<evidence type="ECO:0000256" key="4">
    <source>
        <dbReference type="ARBA" id="ARBA00022833"/>
    </source>
</evidence>
<evidence type="ECO:0000259" key="8">
    <source>
        <dbReference type="PROSITE" id="PS50865"/>
    </source>
</evidence>
<keyword evidence="2" id="KW-0677">Repeat</keyword>
<dbReference type="PROSITE" id="PS50088">
    <property type="entry name" value="ANK_REPEAT"/>
    <property type="match status" value="1"/>
</dbReference>
<dbReference type="Proteomes" id="UP001158576">
    <property type="component" value="Chromosome PAR"/>
</dbReference>
<dbReference type="InterPro" id="IPR036770">
    <property type="entry name" value="Ankyrin_rpt-contain_sf"/>
</dbReference>
<dbReference type="InterPro" id="IPR050776">
    <property type="entry name" value="Ank_Repeat/CDKN_Inhibitor"/>
</dbReference>
<gene>
    <name evidence="9" type="ORF">OKIOD_LOCUS3201</name>
</gene>
<dbReference type="PANTHER" id="PTHR24201">
    <property type="entry name" value="ANK_REP_REGION DOMAIN-CONTAINING PROTEIN"/>
    <property type="match status" value="1"/>
</dbReference>
<dbReference type="Gene3D" id="1.25.40.20">
    <property type="entry name" value="Ankyrin repeat-containing domain"/>
    <property type="match status" value="1"/>
</dbReference>
<evidence type="ECO:0000256" key="3">
    <source>
        <dbReference type="ARBA" id="ARBA00022771"/>
    </source>
</evidence>
<keyword evidence="1" id="KW-0479">Metal-binding</keyword>
<keyword evidence="10" id="KW-1185">Reference proteome</keyword>
<dbReference type="InterPro" id="IPR002893">
    <property type="entry name" value="Znf_MYND"/>
</dbReference>
<evidence type="ECO:0000256" key="2">
    <source>
        <dbReference type="ARBA" id="ARBA00022737"/>
    </source>
</evidence>
<dbReference type="PROSITE" id="PS50297">
    <property type="entry name" value="ANK_REP_REGION"/>
    <property type="match status" value="1"/>
</dbReference>
<keyword evidence="5 6" id="KW-0040">ANK repeat</keyword>
<proteinExistence type="predicted"/>
<dbReference type="SUPFAM" id="SSF48403">
    <property type="entry name" value="Ankyrin repeat"/>
    <property type="match status" value="1"/>
</dbReference>